<proteinExistence type="predicted"/>
<evidence type="ECO:0000313" key="2">
    <source>
        <dbReference type="RefSeq" id="XP_017979847.1"/>
    </source>
</evidence>
<protein>
    <submittedName>
        <fullName evidence="2">Uncharacterized protein LOC108662780</fullName>
    </submittedName>
</protein>
<organism evidence="1 2">
    <name type="scientific">Theobroma cacao</name>
    <name type="common">Cacao</name>
    <name type="synonym">Cocoa</name>
    <dbReference type="NCBI Taxonomy" id="3641"/>
    <lineage>
        <taxon>Eukaryota</taxon>
        <taxon>Viridiplantae</taxon>
        <taxon>Streptophyta</taxon>
        <taxon>Embryophyta</taxon>
        <taxon>Tracheophyta</taxon>
        <taxon>Spermatophyta</taxon>
        <taxon>Magnoliopsida</taxon>
        <taxon>eudicotyledons</taxon>
        <taxon>Gunneridae</taxon>
        <taxon>Pentapetalae</taxon>
        <taxon>rosids</taxon>
        <taxon>malvids</taxon>
        <taxon>Malvales</taxon>
        <taxon>Malvaceae</taxon>
        <taxon>Byttnerioideae</taxon>
        <taxon>Theobroma</taxon>
    </lineage>
</organism>
<dbReference type="RefSeq" id="XP_017979847.1">
    <property type="nucleotide sequence ID" value="XM_018124358.1"/>
</dbReference>
<name>A0AB32WJS0_THECC</name>
<dbReference type="Proteomes" id="UP000694886">
    <property type="component" value="Chromosome 7"/>
</dbReference>
<dbReference type="Gramene" id="Tc07v2_t012560.1">
    <property type="protein sequence ID" value="Tc07v2_p012560.1"/>
    <property type="gene ID" value="Tc07v2_g012560"/>
</dbReference>
<dbReference type="PANTHER" id="PTHR33116:SF86">
    <property type="entry name" value="REVERSE TRANSCRIPTASE DOMAIN-CONTAINING PROTEIN"/>
    <property type="match status" value="1"/>
</dbReference>
<dbReference type="PANTHER" id="PTHR33116">
    <property type="entry name" value="REVERSE TRANSCRIPTASE ZINC-BINDING DOMAIN-CONTAINING PROTEIN-RELATED-RELATED"/>
    <property type="match status" value="1"/>
</dbReference>
<evidence type="ECO:0000313" key="1">
    <source>
        <dbReference type="Proteomes" id="UP000694886"/>
    </source>
</evidence>
<accession>A0AB32WJS0</accession>
<reference evidence="1" key="1">
    <citation type="journal article" date="1997" name="Nucleic Acids Res.">
        <title>tRNAscan-SE: a program for improved detection of transfer RNA genes in genomic sequence.</title>
        <authorList>
            <person name="Lowe T.M."/>
            <person name="Eddy S.R."/>
        </authorList>
    </citation>
    <scope>NUCLEOTIDE SEQUENCE [LARGE SCALE GENOMIC DNA]</scope>
    <source>
        <strain evidence="1">r\B97-61/B2</strain>
    </source>
</reference>
<reference evidence="2" key="2">
    <citation type="submission" date="2025-08" db="UniProtKB">
        <authorList>
            <consortium name="RefSeq"/>
        </authorList>
    </citation>
    <scope>IDENTIFICATION</scope>
</reference>
<gene>
    <name evidence="2" type="primary">LOC108662780</name>
</gene>
<dbReference type="KEGG" id="tcc:108662780"/>
<dbReference type="AlphaFoldDB" id="A0AB32WJS0"/>
<sequence>MEALSNLLMNATLNRSVSGITVCRRSPIVTHLFFANDSMIFGKAQGLEARKSAVLFSKNTGDYERAEICRILGINSGNWGETYLGMPLVSVCSKRQIFSNVKEKVLKKISNWKNKLLSITGREVLIKAVTQAISTYVMSCFKLPNSLCSEIDSTIAKFWQGGTENAAKIHWKSRNSMCI</sequence>
<dbReference type="GeneID" id="108662780"/>